<evidence type="ECO:0000256" key="1">
    <source>
        <dbReference type="ARBA" id="ARBA00022690"/>
    </source>
</evidence>
<feature type="chain" id="PRO_5018774279" evidence="3">
    <location>
        <begin position="25"/>
        <end position="116"/>
    </location>
</feature>
<evidence type="ECO:0000256" key="2">
    <source>
        <dbReference type="ARBA" id="ARBA00022704"/>
    </source>
</evidence>
<feature type="domain" description="Cystatin" evidence="4">
    <location>
        <begin position="22"/>
        <end position="114"/>
    </location>
</feature>
<evidence type="ECO:0000259" key="4">
    <source>
        <dbReference type="SMART" id="SM00043"/>
    </source>
</evidence>
<dbReference type="SUPFAM" id="SSF54403">
    <property type="entry name" value="Cystatin/monellin"/>
    <property type="match status" value="1"/>
</dbReference>
<dbReference type="CDD" id="cd00042">
    <property type="entry name" value="CY"/>
    <property type="match status" value="1"/>
</dbReference>
<evidence type="ECO:0000256" key="3">
    <source>
        <dbReference type="SAM" id="SignalP"/>
    </source>
</evidence>
<dbReference type="InterPro" id="IPR000010">
    <property type="entry name" value="Cystatin_dom"/>
</dbReference>
<dbReference type="EMBL" id="CM003613">
    <property type="protein sequence ID" value="KYP58302.1"/>
    <property type="molecule type" value="Genomic_DNA"/>
</dbReference>
<dbReference type="Gene3D" id="3.10.450.10">
    <property type="match status" value="1"/>
</dbReference>
<dbReference type="AlphaFoldDB" id="A0A151SU85"/>
<keyword evidence="3" id="KW-0732">Signal</keyword>
<keyword evidence="2" id="KW-0789">Thiol protease inhibitor</keyword>
<dbReference type="Gramene" id="C.cajan_04490.t">
    <property type="protein sequence ID" value="C.cajan_04490.t.cds1"/>
    <property type="gene ID" value="C.cajan_04490"/>
</dbReference>
<dbReference type="OrthoDB" id="2016588at2759"/>
<protein>
    <submittedName>
        <fullName evidence="5">Cysteine proteinase inhibitor 5</fullName>
    </submittedName>
</protein>
<name>A0A151SU85_CAJCA</name>
<organism evidence="5 6">
    <name type="scientific">Cajanus cajan</name>
    <name type="common">Pigeon pea</name>
    <name type="synonym">Cajanus indicus</name>
    <dbReference type="NCBI Taxonomy" id="3821"/>
    <lineage>
        <taxon>Eukaryota</taxon>
        <taxon>Viridiplantae</taxon>
        <taxon>Streptophyta</taxon>
        <taxon>Embryophyta</taxon>
        <taxon>Tracheophyta</taxon>
        <taxon>Spermatophyta</taxon>
        <taxon>Magnoliopsida</taxon>
        <taxon>eudicotyledons</taxon>
        <taxon>Gunneridae</taxon>
        <taxon>Pentapetalae</taxon>
        <taxon>rosids</taxon>
        <taxon>fabids</taxon>
        <taxon>Fabales</taxon>
        <taxon>Fabaceae</taxon>
        <taxon>Papilionoideae</taxon>
        <taxon>50 kb inversion clade</taxon>
        <taxon>NPAAA clade</taxon>
        <taxon>indigoferoid/millettioid clade</taxon>
        <taxon>Phaseoleae</taxon>
        <taxon>Cajanus</taxon>
    </lineage>
</organism>
<dbReference type="PANTHER" id="PTHR47364:SF2">
    <property type="entry name" value="CYSTEINE PROTEINASE INHIBITOR 5"/>
    <property type="match status" value="1"/>
</dbReference>
<proteinExistence type="predicted"/>
<evidence type="ECO:0000313" key="6">
    <source>
        <dbReference type="Proteomes" id="UP000075243"/>
    </source>
</evidence>
<feature type="signal peptide" evidence="3">
    <location>
        <begin position="1"/>
        <end position="24"/>
    </location>
</feature>
<dbReference type="PANTHER" id="PTHR47364">
    <property type="entry name" value="CYSTEINE PROTEINASE INHIBITOR 5"/>
    <property type="match status" value="1"/>
</dbReference>
<reference evidence="5 6" key="1">
    <citation type="journal article" date="2012" name="Nat. Biotechnol.">
        <title>Draft genome sequence of pigeonpea (Cajanus cajan), an orphan legume crop of resource-poor farmers.</title>
        <authorList>
            <person name="Varshney R.K."/>
            <person name="Chen W."/>
            <person name="Li Y."/>
            <person name="Bharti A.K."/>
            <person name="Saxena R.K."/>
            <person name="Schlueter J.A."/>
            <person name="Donoghue M.T."/>
            <person name="Azam S."/>
            <person name="Fan G."/>
            <person name="Whaley A.M."/>
            <person name="Farmer A.D."/>
            <person name="Sheridan J."/>
            <person name="Iwata A."/>
            <person name="Tuteja R."/>
            <person name="Penmetsa R.V."/>
            <person name="Wu W."/>
            <person name="Upadhyaya H.D."/>
            <person name="Yang S.P."/>
            <person name="Shah T."/>
            <person name="Saxena K.B."/>
            <person name="Michael T."/>
            <person name="McCombie W.R."/>
            <person name="Yang B."/>
            <person name="Zhang G."/>
            <person name="Yang H."/>
            <person name="Wang J."/>
            <person name="Spillane C."/>
            <person name="Cook D.R."/>
            <person name="May G.D."/>
            <person name="Xu X."/>
            <person name="Jackson S.A."/>
        </authorList>
    </citation>
    <scope>NUCLEOTIDE SEQUENCE [LARGE SCALE GENOMIC DNA]</scope>
    <source>
        <strain evidence="6">cv. Asha</strain>
    </source>
</reference>
<sequence>MKVECLILVFVLLVSGVAIKGVRSLGFSPIGVNNPYVREAANFAVREHNKQSGEKLKLKKVIVADNEPLDGNNGIMYRLTLETTHGSYNHYQTFVLIKPWLPSHKLKLQSFYPVHA</sequence>
<keyword evidence="1" id="KW-0646">Protease inhibitor</keyword>
<dbReference type="Pfam" id="PF16845">
    <property type="entry name" value="SQAPI"/>
    <property type="match status" value="1"/>
</dbReference>
<evidence type="ECO:0000313" key="5">
    <source>
        <dbReference type="EMBL" id="KYP58302.1"/>
    </source>
</evidence>
<dbReference type="Proteomes" id="UP000075243">
    <property type="component" value="Chromosome 11"/>
</dbReference>
<dbReference type="GO" id="GO:0004869">
    <property type="term" value="F:cysteine-type endopeptidase inhibitor activity"/>
    <property type="evidence" value="ECO:0007669"/>
    <property type="project" value="UniProtKB-KW"/>
</dbReference>
<dbReference type="SMART" id="SM00043">
    <property type="entry name" value="CY"/>
    <property type="match status" value="1"/>
</dbReference>
<keyword evidence="6" id="KW-1185">Reference proteome</keyword>
<gene>
    <name evidence="5" type="ORF">KK1_004602</name>
</gene>
<accession>A0A151SU85</accession>
<dbReference type="InterPro" id="IPR046350">
    <property type="entry name" value="Cystatin_sf"/>
</dbReference>